<gene>
    <name evidence="1" type="ORF">A2363_01265</name>
</gene>
<name>A0A1F6BDW2_9BACT</name>
<dbReference type="EMBL" id="MFKE01000018">
    <property type="protein sequence ID" value="OGG35115.1"/>
    <property type="molecule type" value="Genomic_DNA"/>
</dbReference>
<protein>
    <submittedName>
        <fullName evidence="1">Uncharacterized protein</fullName>
    </submittedName>
</protein>
<dbReference type="Proteomes" id="UP000176186">
    <property type="component" value="Unassembled WGS sequence"/>
</dbReference>
<organism evidence="1 2">
    <name type="scientific">Candidatus Gottesmanbacteria bacterium RIFOXYB1_FULL_47_11</name>
    <dbReference type="NCBI Taxonomy" id="1798401"/>
    <lineage>
        <taxon>Bacteria</taxon>
        <taxon>Candidatus Gottesmaniibacteriota</taxon>
    </lineage>
</organism>
<evidence type="ECO:0000313" key="1">
    <source>
        <dbReference type="EMBL" id="OGG35115.1"/>
    </source>
</evidence>
<evidence type="ECO:0000313" key="2">
    <source>
        <dbReference type="Proteomes" id="UP000176186"/>
    </source>
</evidence>
<comment type="caution">
    <text evidence="1">The sequence shown here is derived from an EMBL/GenBank/DDBJ whole genome shotgun (WGS) entry which is preliminary data.</text>
</comment>
<proteinExistence type="predicted"/>
<dbReference type="STRING" id="1798401.A2363_01265"/>
<dbReference type="AlphaFoldDB" id="A0A1F6BDW2"/>
<sequence>MNVRKEAYVQSAVNTWDFFSRKDPKFVQAVFQPYPNVEDPTGLSGVVHVWMQKMGYNRVPDWRGAGLGFWTETPDIGWARVQPWATAVEIPGIQQLEMQSFTRGTHELVIARPEAKARYMAGAE</sequence>
<reference evidence="1 2" key="1">
    <citation type="journal article" date="2016" name="Nat. Commun.">
        <title>Thousands of microbial genomes shed light on interconnected biogeochemical processes in an aquifer system.</title>
        <authorList>
            <person name="Anantharaman K."/>
            <person name="Brown C.T."/>
            <person name="Hug L.A."/>
            <person name="Sharon I."/>
            <person name="Castelle C.J."/>
            <person name="Probst A.J."/>
            <person name="Thomas B.C."/>
            <person name="Singh A."/>
            <person name="Wilkins M.J."/>
            <person name="Karaoz U."/>
            <person name="Brodie E.L."/>
            <person name="Williams K.H."/>
            <person name="Hubbard S.S."/>
            <person name="Banfield J.F."/>
        </authorList>
    </citation>
    <scope>NUCLEOTIDE SEQUENCE [LARGE SCALE GENOMIC DNA]</scope>
</reference>
<accession>A0A1F6BDW2</accession>